<accession>A0AAJ7FSI0</accession>
<evidence type="ECO:0000313" key="12">
    <source>
        <dbReference type="RefSeq" id="XP_024946025.1"/>
    </source>
</evidence>
<dbReference type="GO" id="GO:0005634">
    <property type="term" value="C:nucleus"/>
    <property type="evidence" value="ECO:0007669"/>
    <property type="project" value="UniProtKB-SubCell"/>
</dbReference>
<organism evidence="10 11">
    <name type="scientific">Cephus cinctus</name>
    <name type="common">Wheat stem sawfly</name>
    <dbReference type="NCBI Taxonomy" id="211228"/>
    <lineage>
        <taxon>Eukaryota</taxon>
        <taxon>Metazoa</taxon>
        <taxon>Ecdysozoa</taxon>
        <taxon>Arthropoda</taxon>
        <taxon>Hexapoda</taxon>
        <taxon>Insecta</taxon>
        <taxon>Pterygota</taxon>
        <taxon>Neoptera</taxon>
        <taxon>Endopterygota</taxon>
        <taxon>Hymenoptera</taxon>
        <taxon>Cephoidea</taxon>
        <taxon>Cephidae</taxon>
        <taxon>Cephus</taxon>
    </lineage>
</organism>
<dbReference type="InterPro" id="IPR000836">
    <property type="entry name" value="PRTase_dom"/>
</dbReference>
<evidence type="ECO:0000256" key="3">
    <source>
        <dbReference type="ARBA" id="ARBA00009516"/>
    </source>
</evidence>
<keyword evidence="7" id="KW-0539">Nucleus</keyword>
<reference evidence="11 12" key="1">
    <citation type="submission" date="2025-04" db="UniProtKB">
        <authorList>
            <consortium name="RefSeq"/>
        </authorList>
    </citation>
    <scope>IDENTIFICATION</scope>
</reference>
<proteinExistence type="inferred from homology"/>
<evidence type="ECO:0000259" key="9">
    <source>
        <dbReference type="Pfam" id="PF14681"/>
    </source>
</evidence>
<dbReference type="CTD" id="38655"/>
<dbReference type="SUPFAM" id="SSF53271">
    <property type="entry name" value="PRTase-like"/>
    <property type="match status" value="1"/>
</dbReference>
<dbReference type="FunFam" id="3.40.50.2020:FF:000026">
    <property type="entry name" value="Uracil phosphoribosyltransferase homolog"/>
    <property type="match status" value="1"/>
</dbReference>
<gene>
    <name evidence="11 12" type="primary">LOC107272940</name>
</gene>
<evidence type="ECO:0000256" key="2">
    <source>
        <dbReference type="ARBA" id="ARBA00004496"/>
    </source>
</evidence>
<dbReference type="GO" id="GO:0016757">
    <property type="term" value="F:glycosyltransferase activity"/>
    <property type="evidence" value="ECO:0007669"/>
    <property type="project" value="UniProtKB-KW"/>
</dbReference>
<evidence type="ECO:0000313" key="11">
    <source>
        <dbReference type="RefSeq" id="XP_015606121.1"/>
    </source>
</evidence>
<comment type="subcellular location">
    <subcellularLocation>
        <location evidence="2">Cytoplasm</location>
    </subcellularLocation>
    <subcellularLocation>
        <location evidence="1">Nucleus</location>
    </subcellularLocation>
</comment>
<keyword evidence="6" id="KW-0342">GTP-binding</keyword>
<keyword evidence="4" id="KW-0963">Cytoplasm</keyword>
<dbReference type="CDD" id="cd06223">
    <property type="entry name" value="PRTases_typeI"/>
    <property type="match status" value="1"/>
</dbReference>
<dbReference type="InterPro" id="IPR029057">
    <property type="entry name" value="PRTase-like"/>
</dbReference>
<dbReference type="GO" id="GO:0005737">
    <property type="term" value="C:cytoplasm"/>
    <property type="evidence" value="ECO:0007669"/>
    <property type="project" value="UniProtKB-SubCell"/>
</dbReference>
<keyword evidence="10" id="KW-1185">Reference proteome</keyword>
<dbReference type="Pfam" id="PF14681">
    <property type="entry name" value="UPRTase"/>
    <property type="match status" value="1"/>
</dbReference>
<evidence type="ECO:0000256" key="8">
    <source>
        <dbReference type="ARBA" id="ARBA00044193"/>
    </source>
</evidence>
<dbReference type="RefSeq" id="XP_024946025.1">
    <property type="nucleotide sequence ID" value="XM_025090257.1"/>
</dbReference>
<keyword evidence="11 12" id="KW-0328">Glycosyltransferase</keyword>
<evidence type="ECO:0000256" key="6">
    <source>
        <dbReference type="ARBA" id="ARBA00023134"/>
    </source>
</evidence>
<dbReference type="KEGG" id="ccin:107272940"/>
<dbReference type="RefSeq" id="XP_015606121.1">
    <property type="nucleotide sequence ID" value="XM_015750635.2"/>
</dbReference>
<dbReference type="Proteomes" id="UP000694920">
    <property type="component" value="Unplaced"/>
</dbReference>
<evidence type="ECO:0000256" key="4">
    <source>
        <dbReference type="ARBA" id="ARBA00022490"/>
    </source>
</evidence>
<evidence type="ECO:0000256" key="5">
    <source>
        <dbReference type="ARBA" id="ARBA00022741"/>
    </source>
</evidence>
<dbReference type="Gene3D" id="3.40.50.2020">
    <property type="match status" value="1"/>
</dbReference>
<name>A0AAJ7FSI0_CEPCN</name>
<dbReference type="AlphaFoldDB" id="A0AAJ7FSI0"/>
<dbReference type="GO" id="GO:0005525">
    <property type="term" value="F:GTP binding"/>
    <property type="evidence" value="ECO:0007669"/>
    <property type="project" value="UniProtKB-KW"/>
</dbReference>
<evidence type="ECO:0000313" key="10">
    <source>
        <dbReference type="Proteomes" id="UP000694920"/>
    </source>
</evidence>
<feature type="domain" description="Phosphoribosyltransferase" evidence="9">
    <location>
        <begin position="33"/>
        <end position="226"/>
    </location>
</feature>
<evidence type="ECO:0000256" key="7">
    <source>
        <dbReference type="ARBA" id="ARBA00023242"/>
    </source>
</evidence>
<comment type="similarity">
    <text evidence="3">Belongs to the UPRTase family.</text>
</comment>
<keyword evidence="11 12" id="KW-0808">Transferase</keyword>
<keyword evidence="5" id="KW-0547">Nucleotide-binding</keyword>
<dbReference type="GeneID" id="107272940"/>
<evidence type="ECO:0000256" key="1">
    <source>
        <dbReference type="ARBA" id="ARBA00004123"/>
    </source>
</evidence>
<sequence>MGSADTTTVGKKLISDNNDTVEEYGPNLKILPSNDQVKELQTILRDKNTTRSDFKFYADRLIRLVIEESLNQLPFSKCVVTTPTGAKYKGLKYQKGNCGVSIVRSGEAMEQGLRDCCRSIRIGKILVESNADTHEARVVYAKFPDDISERKVLLMYPIMSTGNTVIKAIAVLKEHNVQEENIILSNLFCTPIAAKTLVTAFPKMKILTSEIHYVAPNNFGQKYFGTEYHGVEVTSNVQKTNFARRYSYDSD</sequence>
<protein>
    <recommendedName>
        <fullName evidence="8">Uracil phosphoribosyltransferase homolog</fullName>
    </recommendedName>
</protein>